<evidence type="ECO:0000256" key="1">
    <source>
        <dbReference type="ARBA" id="ARBA00006484"/>
    </source>
</evidence>
<dbReference type="PANTHER" id="PTHR43544:SF7">
    <property type="entry name" value="NADB-LER2"/>
    <property type="match status" value="1"/>
</dbReference>
<protein>
    <submittedName>
        <fullName evidence="4">NAD(P)-binding protein</fullName>
    </submittedName>
</protein>
<dbReference type="SUPFAM" id="SSF51735">
    <property type="entry name" value="NAD(P)-binding Rossmann-fold domains"/>
    <property type="match status" value="1"/>
</dbReference>
<proteinExistence type="inferred from homology"/>
<dbReference type="EMBL" id="KZ819336">
    <property type="protein sequence ID" value="PWN18396.1"/>
    <property type="molecule type" value="Genomic_DNA"/>
</dbReference>
<dbReference type="GeneID" id="37012222"/>
<name>A0A316TYQ5_9BASI</name>
<evidence type="ECO:0000256" key="2">
    <source>
        <dbReference type="ARBA" id="ARBA00022857"/>
    </source>
</evidence>
<organism evidence="4 5">
    <name type="scientific">Pseudomicrostroma glucosiphilum</name>
    <dbReference type="NCBI Taxonomy" id="1684307"/>
    <lineage>
        <taxon>Eukaryota</taxon>
        <taxon>Fungi</taxon>
        <taxon>Dikarya</taxon>
        <taxon>Basidiomycota</taxon>
        <taxon>Ustilaginomycotina</taxon>
        <taxon>Exobasidiomycetes</taxon>
        <taxon>Microstromatales</taxon>
        <taxon>Microstromatales incertae sedis</taxon>
        <taxon>Pseudomicrostroma</taxon>
    </lineage>
</organism>
<dbReference type="PRINTS" id="PR00081">
    <property type="entry name" value="GDHRDH"/>
</dbReference>
<reference evidence="4 5" key="1">
    <citation type="journal article" date="2018" name="Mol. Biol. Evol.">
        <title>Broad Genomic Sampling Reveals a Smut Pathogenic Ancestry of the Fungal Clade Ustilaginomycotina.</title>
        <authorList>
            <person name="Kijpornyongpan T."/>
            <person name="Mondo S.J."/>
            <person name="Barry K."/>
            <person name="Sandor L."/>
            <person name="Lee J."/>
            <person name="Lipzen A."/>
            <person name="Pangilinan J."/>
            <person name="LaButti K."/>
            <person name="Hainaut M."/>
            <person name="Henrissat B."/>
            <person name="Grigoriev I.V."/>
            <person name="Spatafora J.W."/>
            <person name="Aime M.C."/>
        </authorList>
    </citation>
    <scope>NUCLEOTIDE SEQUENCE [LARGE SCALE GENOMIC DNA]</scope>
    <source>
        <strain evidence="4 5">MCA 4718</strain>
    </source>
</reference>
<comment type="similarity">
    <text evidence="1">Belongs to the short-chain dehydrogenases/reductases (SDR) family.</text>
</comment>
<keyword evidence="2" id="KW-0521">NADP</keyword>
<dbReference type="OrthoDB" id="9876299at2759"/>
<dbReference type="STRING" id="1684307.A0A316TYQ5"/>
<dbReference type="InterPro" id="IPR051468">
    <property type="entry name" value="Fungal_SecMetab_SDRs"/>
</dbReference>
<evidence type="ECO:0000256" key="3">
    <source>
        <dbReference type="ARBA" id="ARBA00023002"/>
    </source>
</evidence>
<dbReference type="AlphaFoldDB" id="A0A316TYQ5"/>
<dbReference type="InterPro" id="IPR036291">
    <property type="entry name" value="NAD(P)-bd_dom_sf"/>
</dbReference>
<dbReference type="Pfam" id="PF00106">
    <property type="entry name" value="adh_short"/>
    <property type="match status" value="1"/>
</dbReference>
<sequence length="252" mass="27159">MSSAHPKVYLISGASRGIGYALIEQISQRPNHIVYAAARDPTNAVALNKLAELRPGAVKVVKLVAGSEEDAKLIMAQVRSAEGHLDVVLAVSGVALWQHYAPVKDCTNESIMEHFNTNLIGTVSLYRNAYPLLKAAPRGAIFMPMSSTMASITKAGEYAFPLCGLSMSKASINMLVRNIHLESEEEGFIVFPMDPGWTQTDNGNGNAKACGMSEAPTKLEDTIAGVLKVLDAAKRETHGGVFLNYRGEVMPW</sequence>
<dbReference type="GO" id="GO:0005737">
    <property type="term" value="C:cytoplasm"/>
    <property type="evidence" value="ECO:0007669"/>
    <property type="project" value="TreeGrafter"/>
</dbReference>
<evidence type="ECO:0000313" key="5">
    <source>
        <dbReference type="Proteomes" id="UP000245942"/>
    </source>
</evidence>
<dbReference type="Gene3D" id="3.40.50.720">
    <property type="entry name" value="NAD(P)-binding Rossmann-like Domain"/>
    <property type="match status" value="1"/>
</dbReference>
<dbReference type="RefSeq" id="XP_025345556.1">
    <property type="nucleotide sequence ID" value="XM_025490488.1"/>
</dbReference>
<dbReference type="Proteomes" id="UP000245942">
    <property type="component" value="Unassembled WGS sequence"/>
</dbReference>
<dbReference type="InterPro" id="IPR002347">
    <property type="entry name" value="SDR_fam"/>
</dbReference>
<keyword evidence="3" id="KW-0560">Oxidoreductase</keyword>
<dbReference type="PANTHER" id="PTHR43544">
    <property type="entry name" value="SHORT-CHAIN DEHYDROGENASE/REDUCTASE"/>
    <property type="match status" value="1"/>
</dbReference>
<dbReference type="GO" id="GO:0016491">
    <property type="term" value="F:oxidoreductase activity"/>
    <property type="evidence" value="ECO:0007669"/>
    <property type="project" value="UniProtKB-KW"/>
</dbReference>
<keyword evidence="5" id="KW-1185">Reference proteome</keyword>
<accession>A0A316TYQ5</accession>
<evidence type="ECO:0000313" key="4">
    <source>
        <dbReference type="EMBL" id="PWN18396.1"/>
    </source>
</evidence>
<gene>
    <name evidence="4" type="ORF">BCV69DRAFT_252832</name>
</gene>